<evidence type="ECO:0000313" key="3">
    <source>
        <dbReference type="Proteomes" id="UP000253104"/>
    </source>
</evidence>
<dbReference type="EMBL" id="CP024904">
    <property type="protein sequence ID" value="AXF25854.1"/>
    <property type="molecule type" value="Genomic_DNA"/>
</dbReference>
<accession>A0A2Z5NAT7</accession>
<feature type="compositionally biased region" description="Basic and acidic residues" evidence="1">
    <location>
        <begin position="1"/>
        <end position="10"/>
    </location>
</feature>
<gene>
    <name evidence="2" type="ORF">CUJ89_36210</name>
</gene>
<protein>
    <submittedName>
        <fullName evidence="2">Uncharacterized protein</fullName>
    </submittedName>
</protein>
<evidence type="ECO:0000313" key="2">
    <source>
        <dbReference type="EMBL" id="AXF25854.1"/>
    </source>
</evidence>
<evidence type="ECO:0000256" key="1">
    <source>
        <dbReference type="SAM" id="MobiDB-lite"/>
    </source>
</evidence>
<dbReference type="Proteomes" id="UP000253104">
    <property type="component" value="Chromosome mHSR5_C"/>
</dbReference>
<feature type="region of interest" description="Disordered" evidence="1">
    <location>
        <begin position="1"/>
        <end position="53"/>
    </location>
</feature>
<dbReference type="AlphaFoldDB" id="A0A2Z5NAT7"/>
<name>A0A2Z5NAT7_BURPY</name>
<organism evidence="2 3">
    <name type="scientific">Burkholderia pyrrocinia</name>
    <name type="common">Pseudomonas pyrrocinia</name>
    <dbReference type="NCBI Taxonomy" id="60550"/>
    <lineage>
        <taxon>Bacteria</taxon>
        <taxon>Pseudomonadati</taxon>
        <taxon>Pseudomonadota</taxon>
        <taxon>Betaproteobacteria</taxon>
        <taxon>Burkholderiales</taxon>
        <taxon>Burkholderiaceae</taxon>
        <taxon>Burkholderia</taxon>
        <taxon>Burkholderia cepacia complex</taxon>
    </lineage>
</organism>
<proteinExistence type="predicted"/>
<reference evidence="2 3" key="1">
    <citation type="journal article" date="2018" name="ISME J.">
        <title>Involvement of Burkholderiaceae and sulfurous volatiles in disease-suppressive soils.</title>
        <authorList>
            <person name="Carrion V.J."/>
            <person name="Cordovez V."/>
            <person name="Tyc O."/>
            <person name="Etalo D.W."/>
            <person name="de Bruijn I."/>
            <person name="de Jager V.C."/>
            <person name="Medema M.H."/>
            <person name="Eberl L."/>
            <person name="Raaijmakers J.M."/>
        </authorList>
    </citation>
    <scope>NUCLEOTIDE SEQUENCE [LARGE SCALE GENOMIC DNA]</scope>
    <source>
        <strain evidence="3">mHSR5</strain>
    </source>
</reference>
<sequence>MRATQREGGARVHARSPRPGSVANRTPASARPADARDAAVGEGGAEGIEARRTDGAVVAILMTHLSKRASGADIADREAR</sequence>